<evidence type="ECO:0000256" key="6">
    <source>
        <dbReference type="SAM" id="Phobius"/>
    </source>
</evidence>
<dbReference type="SUPFAM" id="SSF158472">
    <property type="entry name" value="HAMP domain-like"/>
    <property type="match status" value="1"/>
</dbReference>
<dbReference type="CDD" id="cd11386">
    <property type="entry name" value="MCP_signal"/>
    <property type="match status" value="1"/>
</dbReference>
<gene>
    <name evidence="9" type="ORF">QWE_03628</name>
</gene>
<comment type="similarity">
    <text evidence="3">Belongs to the methyl-accepting chemotaxis (MCP) protein family.</text>
</comment>
<dbReference type="Gene3D" id="1.10.8.500">
    <property type="entry name" value="HAMP domain in histidine kinase"/>
    <property type="match status" value="1"/>
</dbReference>
<keyword evidence="6" id="KW-1133">Transmembrane helix</keyword>
<dbReference type="PROSITE" id="PS50885">
    <property type="entry name" value="HAMP"/>
    <property type="match status" value="2"/>
</dbReference>
<dbReference type="Gene3D" id="1.10.287.950">
    <property type="entry name" value="Methyl-accepting chemotaxis protein"/>
    <property type="match status" value="1"/>
</dbReference>
<dbReference type="STRING" id="1156935.QWE_03628"/>
<feature type="coiled-coil region" evidence="5">
    <location>
        <begin position="623"/>
        <end position="650"/>
    </location>
</feature>
<dbReference type="eggNOG" id="COG0840">
    <property type="taxonomic scope" value="Bacteria"/>
</dbReference>
<dbReference type="Proteomes" id="UP000007123">
    <property type="component" value="Unassembled WGS sequence"/>
</dbReference>
<name>K2Q6K5_9HYPH</name>
<dbReference type="SMART" id="SM00283">
    <property type="entry name" value="MA"/>
    <property type="match status" value="1"/>
</dbReference>
<keyword evidence="5" id="KW-0175">Coiled coil</keyword>
<comment type="caution">
    <text evidence="9">The sequence shown here is derived from an EMBL/GenBank/DDBJ whole genome shotgun (WGS) entry which is preliminary data.</text>
</comment>
<dbReference type="GO" id="GO:0016020">
    <property type="term" value="C:membrane"/>
    <property type="evidence" value="ECO:0007669"/>
    <property type="project" value="UniProtKB-SubCell"/>
</dbReference>
<comment type="subcellular location">
    <subcellularLocation>
        <location evidence="1">Membrane</location>
    </subcellularLocation>
</comment>
<dbReference type="SUPFAM" id="SSF58104">
    <property type="entry name" value="Methyl-accepting chemotaxis protein (MCP) signaling domain"/>
    <property type="match status" value="1"/>
</dbReference>
<dbReference type="eggNOG" id="COG2972">
    <property type="taxonomic scope" value="Bacteria"/>
</dbReference>
<organism evidence="9 10">
    <name type="scientific">Agrobacterium albertimagni AOL15</name>
    <dbReference type="NCBI Taxonomy" id="1156935"/>
    <lineage>
        <taxon>Bacteria</taxon>
        <taxon>Pseudomonadati</taxon>
        <taxon>Pseudomonadota</taxon>
        <taxon>Alphaproteobacteria</taxon>
        <taxon>Hyphomicrobiales</taxon>
        <taxon>Rhizobiaceae</taxon>
        <taxon>Rhizobium/Agrobacterium group</taxon>
        <taxon>Agrobacterium</taxon>
    </lineage>
</organism>
<evidence type="ECO:0000256" key="2">
    <source>
        <dbReference type="ARBA" id="ARBA00022500"/>
    </source>
</evidence>
<dbReference type="GO" id="GO:0007165">
    <property type="term" value="P:signal transduction"/>
    <property type="evidence" value="ECO:0007669"/>
    <property type="project" value="UniProtKB-KW"/>
</dbReference>
<dbReference type="FunFam" id="1.10.287.950:FF:000001">
    <property type="entry name" value="Methyl-accepting chemotaxis sensory transducer"/>
    <property type="match status" value="1"/>
</dbReference>
<dbReference type="CDD" id="cd06225">
    <property type="entry name" value="HAMP"/>
    <property type="match status" value="1"/>
</dbReference>
<dbReference type="EMBL" id="ALJF01000003">
    <property type="protein sequence ID" value="EKF60850.1"/>
    <property type="molecule type" value="Genomic_DNA"/>
</dbReference>
<keyword evidence="6" id="KW-0812">Transmembrane</keyword>
<evidence type="ECO:0000313" key="9">
    <source>
        <dbReference type="EMBL" id="EKF60850.1"/>
    </source>
</evidence>
<dbReference type="InterPro" id="IPR004089">
    <property type="entry name" value="MCPsignal_dom"/>
</dbReference>
<evidence type="ECO:0000259" key="7">
    <source>
        <dbReference type="PROSITE" id="PS50111"/>
    </source>
</evidence>
<feature type="coiled-coil region" evidence="5">
    <location>
        <begin position="95"/>
        <end position="122"/>
    </location>
</feature>
<keyword evidence="10" id="KW-1185">Reference proteome</keyword>
<dbReference type="PANTHER" id="PTHR43531:SF11">
    <property type="entry name" value="METHYL-ACCEPTING CHEMOTAXIS PROTEIN 3"/>
    <property type="match status" value="1"/>
</dbReference>
<sequence length="872" mass="94372">MLQAIHAWTPMAAILLASMSGETKTVFIDRILSRFNIQTKVLIFILPFVISISAVGFTGLYASGLLQGRIEISNSVLQSLSGFRDVSASMSSFLANTTEEAKADLTGRLEQQRRDLDSTLAQLAPDADGRGELEDAGKLIDKVFVHINDLWTLHASEKALVETLQQGGKQVVVAQGRVTAAMATMERAVQADDAAAKTMLRDAESIRSTGTFLTETNSAFTKAKTPEEKFAVIGERIDEILARQQVLAEVLPKANLSAAKTLEKIGGELKAALASNDMSEDVIKSMTSQLRNFTQLNAYLGLAAQQKMKEATIKFGELDAPLAKAQAVIEDGRQVMAAGYAVQIMMARFLLEPTEQNRMLLEQQFNAVKKFLAELDKTAADQPILMQVKKDLGPAVDTMIGASAELVKVSQERKASFEEAAADLNVIWRQLTTFAEMQKVSAGQERQEANSISISATALGILISIFAGIGLVLTFKGPIGQITGAMRRLAEGVLDTKINGEARVDEIGEMARALGVFKQNALSKIEIESRSEAERAQAEEERRRNDLEKQEIDRQIDFAVNALATGLGRLAKGDISETIDTPFHGRLEQLRNDFNQSLEHLQDTMTQIRSNTYMIQRNAAEMSSAADQLAKRTEQQAASLEETAAAVDEITVTVKSSAERAEEVNNIVADTKGRADTSSTVVGNAIDAMGRIEDASGQIVQIIDVIDEIAFQTNLLALNAGIEAARAGEAGKGFAVVAQEVRELAQRSAGAAQQIKDLIHKSSTEVSSGAKLVQQTGSVLAEISANIITVADRVSVIAMASRDQSNALAEVNSSVNEMDQMTQRNAAMVEETNAATRQLADEADALMQLVNQFKLAPEGRRQQAMHTHHRAA</sequence>
<dbReference type="AlphaFoldDB" id="K2Q6K5"/>
<dbReference type="Pfam" id="PF00015">
    <property type="entry name" value="MCPsignal"/>
    <property type="match status" value="1"/>
</dbReference>
<dbReference type="GO" id="GO:0006935">
    <property type="term" value="P:chemotaxis"/>
    <property type="evidence" value="ECO:0007669"/>
    <property type="project" value="UniProtKB-KW"/>
</dbReference>
<keyword evidence="4" id="KW-0807">Transducer</keyword>
<feature type="domain" description="HAMP" evidence="8">
    <location>
        <begin position="554"/>
        <end position="606"/>
    </location>
</feature>
<dbReference type="PANTHER" id="PTHR43531">
    <property type="entry name" value="PROTEIN ICFG"/>
    <property type="match status" value="1"/>
</dbReference>
<evidence type="ECO:0000313" key="10">
    <source>
        <dbReference type="Proteomes" id="UP000007123"/>
    </source>
</evidence>
<dbReference type="InterPro" id="IPR003660">
    <property type="entry name" value="HAMP_dom"/>
</dbReference>
<keyword evidence="6" id="KW-0472">Membrane</keyword>
<keyword evidence="2" id="KW-0145">Chemotaxis</keyword>
<reference evidence="9 10" key="1">
    <citation type="journal article" date="2012" name="J. Bacteriol.">
        <title>Draft Genome Sequence of Agrobacterium albertimagni Strain AOL15.</title>
        <authorList>
            <person name="Trimble W.L."/>
            <person name="Phung le T."/>
            <person name="Meyer F."/>
            <person name="Gilbert J.A."/>
            <person name="Silver S."/>
        </authorList>
    </citation>
    <scope>NUCLEOTIDE SEQUENCE [LARGE SCALE GENOMIC DNA]</scope>
    <source>
        <strain evidence="9 10">AOL15</strain>
    </source>
</reference>
<dbReference type="Pfam" id="PF00672">
    <property type="entry name" value="HAMP"/>
    <property type="match status" value="1"/>
</dbReference>
<feature type="domain" description="Methyl-accepting transducer" evidence="7">
    <location>
        <begin position="611"/>
        <end position="840"/>
    </location>
</feature>
<feature type="domain" description="HAMP" evidence="8">
    <location>
        <begin position="473"/>
        <end position="526"/>
    </location>
</feature>
<dbReference type="PATRIC" id="fig|1156935.5.peg.728"/>
<protein>
    <submittedName>
        <fullName evidence="9">Methyl-accepting chemotaxis protein</fullName>
    </submittedName>
</protein>
<evidence type="ECO:0000259" key="8">
    <source>
        <dbReference type="PROSITE" id="PS50885"/>
    </source>
</evidence>
<evidence type="ECO:0000256" key="5">
    <source>
        <dbReference type="SAM" id="Coils"/>
    </source>
</evidence>
<feature type="transmembrane region" description="Helical" evidence="6">
    <location>
        <begin position="41"/>
        <end position="62"/>
    </location>
</feature>
<evidence type="ECO:0000256" key="3">
    <source>
        <dbReference type="ARBA" id="ARBA00029447"/>
    </source>
</evidence>
<dbReference type="InterPro" id="IPR051310">
    <property type="entry name" value="MCP_chemotaxis"/>
</dbReference>
<dbReference type="PROSITE" id="PS50111">
    <property type="entry name" value="CHEMOTAXIS_TRANSDUC_2"/>
    <property type="match status" value="1"/>
</dbReference>
<dbReference type="SMART" id="SM00304">
    <property type="entry name" value="HAMP"/>
    <property type="match status" value="2"/>
</dbReference>
<accession>K2Q6K5</accession>
<evidence type="ECO:0000256" key="1">
    <source>
        <dbReference type="ARBA" id="ARBA00004370"/>
    </source>
</evidence>
<proteinExistence type="inferred from homology"/>
<evidence type="ECO:0000256" key="4">
    <source>
        <dbReference type="PROSITE-ProRule" id="PRU00284"/>
    </source>
</evidence>